<dbReference type="Pfam" id="PF13450">
    <property type="entry name" value="NAD_binding_8"/>
    <property type="match status" value="1"/>
</dbReference>
<dbReference type="Gene3D" id="3.90.660.10">
    <property type="match status" value="1"/>
</dbReference>
<accession>A0A839IXF9</accession>
<keyword evidence="2" id="KW-1185">Reference proteome</keyword>
<protein>
    <submittedName>
        <fullName evidence="1">NAD(P)-binding protein</fullName>
    </submittedName>
</protein>
<evidence type="ECO:0000313" key="2">
    <source>
        <dbReference type="Proteomes" id="UP000565262"/>
    </source>
</evidence>
<dbReference type="RefSeq" id="WP_182810548.1">
    <property type="nucleotide sequence ID" value="NZ_JACJFM010000035.1"/>
</dbReference>
<organism evidence="1 2">
    <name type="scientific">Oceanospirillum sediminis</name>
    <dbReference type="NCBI Taxonomy" id="2760088"/>
    <lineage>
        <taxon>Bacteria</taxon>
        <taxon>Pseudomonadati</taxon>
        <taxon>Pseudomonadota</taxon>
        <taxon>Gammaproteobacteria</taxon>
        <taxon>Oceanospirillales</taxon>
        <taxon>Oceanospirillaceae</taxon>
        <taxon>Oceanospirillum</taxon>
    </lineage>
</organism>
<reference evidence="1 2" key="1">
    <citation type="submission" date="2020-08" db="EMBL/GenBank/DDBJ databases">
        <title>Oceanospirillum sp. nov. isolated from marine sediment.</title>
        <authorList>
            <person name="Ji X."/>
        </authorList>
    </citation>
    <scope>NUCLEOTIDE SEQUENCE [LARGE SCALE GENOMIC DNA]</scope>
    <source>
        <strain evidence="1 2">D5</strain>
    </source>
</reference>
<dbReference type="AlphaFoldDB" id="A0A839IXF9"/>
<dbReference type="Gene3D" id="3.50.50.60">
    <property type="entry name" value="FAD/NAD(P)-binding domain"/>
    <property type="match status" value="1"/>
</dbReference>
<comment type="caution">
    <text evidence="1">The sequence shown here is derived from an EMBL/GenBank/DDBJ whole genome shotgun (WGS) entry which is preliminary data.</text>
</comment>
<dbReference type="PANTHER" id="PTHR16128">
    <property type="entry name" value="FAD/NAD(P)-BINDING OXIDOREDUCTASE FAMILY PROTEIN"/>
    <property type="match status" value="1"/>
</dbReference>
<evidence type="ECO:0000313" key="1">
    <source>
        <dbReference type="EMBL" id="MBB1488776.1"/>
    </source>
</evidence>
<proteinExistence type="predicted"/>
<gene>
    <name evidence="1" type="ORF">H4O21_19390</name>
</gene>
<dbReference type="InterPro" id="IPR036188">
    <property type="entry name" value="FAD/NAD-bd_sf"/>
</dbReference>
<dbReference type="EMBL" id="JACJFM010000035">
    <property type="protein sequence ID" value="MBB1488776.1"/>
    <property type="molecule type" value="Genomic_DNA"/>
</dbReference>
<dbReference type="SUPFAM" id="SSF51905">
    <property type="entry name" value="FAD/NAD(P)-binding domain"/>
    <property type="match status" value="1"/>
</dbReference>
<name>A0A839IXF9_9GAMM</name>
<sequence length="332" mass="36756">MSVTHVAVIGAGLAGCILARKLAESGINISVFEKSRGTGGRLASTRLGSDTADLGSVALTPDTTEFSDWLEAQQNQGQLHLWPAKKADFELNALPDALLYTGNNRLSALTRELLNHDNIQLNNQIRITQIEPAMSGKLLRDEQNNPQGEFDHVVIATPAPQATPLLETIPAYQALSRQVTPEVRWVNVIALPEPADIPYDWLEGHHTILEKAVRESHKPERSSHSEIWVLHATPEWSQRHMDSDQAWVADQLQEAFSSVTGQPAGPELNRCHRWLYSTNQSLNLDQYSLYAPDQGISVCGDWLKGHGFSASWHSAMELSQQLIKDIPAEDIT</sequence>
<dbReference type="Proteomes" id="UP000565262">
    <property type="component" value="Unassembled WGS sequence"/>
</dbReference>
<dbReference type="PANTHER" id="PTHR16128:SF5">
    <property type="entry name" value="FAD_NAD(P)-BINDING OXIDOREDUCTASE FAMILY PROTEIN"/>
    <property type="match status" value="1"/>
</dbReference>